<feature type="compositionally biased region" description="Basic residues" evidence="1">
    <location>
        <begin position="1"/>
        <end position="10"/>
    </location>
</feature>
<evidence type="ECO:0000313" key="2">
    <source>
        <dbReference type="EMBL" id="CAA9585834.1"/>
    </source>
</evidence>
<proteinExistence type="predicted"/>
<reference evidence="2" key="1">
    <citation type="submission" date="2020-02" db="EMBL/GenBank/DDBJ databases">
        <authorList>
            <person name="Meier V. D."/>
        </authorList>
    </citation>
    <scope>NUCLEOTIDE SEQUENCE</scope>
    <source>
        <strain evidence="2">AVDCRST_MAG88</strain>
    </source>
</reference>
<dbReference type="EMBL" id="CADCWM010000965">
    <property type="protein sequence ID" value="CAA9585834.1"/>
    <property type="molecule type" value="Genomic_DNA"/>
</dbReference>
<accession>A0A6J4VXA0</accession>
<feature type="non-terminal residue" evidence="2">
    <location>
        <position position="95"/>
    </location>
</feature>
<protein>
    <submittedName>
        <fullName evidence="2">Uncharacterized protein</fullName>
    </submittedName>
</protein>
<dbReference type="AlphaFoldDB" id="A0A6J4VXA0"/>
<name>A0A6J4VXA0_9BACT</name>
<feature type="region of interest" description="Disordered" evidence="1">
    <location>
        <begin position="1"/>
        <end position="95"/>
    </location>
</feature>
<gene>
    <name evidence="2" type="ORF">AVDCRST_MAG88-3925</name>
</gene>
<sequence length="95" mass="9869">GRWRTPRRSRLSPAPWSPGATGRRKGTIRCSTRMCPPLRGTEPTLPPGSTTPARSPARRAPRPPGPTGTGRAPAPGSPGRSGRRSTATSAPTAPP</sequence>
<feature type="non-terminal residue" evidence="2">
    <location>
        <position position="1"/>
    </location>
</feature>
<evidence type="ECO:0000256" key="1">
    <source>
        <dbReference type="SAM" id="MobiDB-lite"/>
    </source>
</evidence>
<organism evidence="2">
    <name type="scientific">uncultured Thermomicrobiales bacterium</name>
    <dbReference type="NCBI Taxonomy" id="1645740"/>
    <lineage>
        <taxon>Bacteria</taxon>
        <taxon>Pseudomonadati</taxon>
        <taxon>Thermomicrobiota</taxon>
        <taxon>Thermomicrobia</taxon>
        <taxon>Thermomicrobiales</taxon>
        <taxon>environmental samples</taxon>
    </lineage>
</organism>
<feature type="compositionally biased region" description="Low complexity" evidence="1">
    <location>
        <begin position="69"/>
        <end position="95"/>
    </location>
</feature>